<gene>
    <name evidence="1" type="ORF">Mlaev_01698</name>
</gene>
<evidence type="ECO:0008006" key="3">
    <source>
        <dbReference type="Google" id="ProtNLM"/>
    </source>
</evidence>
<dbReference type="Gene3D" id="1.10.8.1060">
    <property type="entry name" value="Corynebacterium glutamicum thioredoxin-dependent arsenate reductase, N-terminal domain"/>
    <property type="match status" value="1"/>
</dbReference>
<dbReference type="AlphaFoldDB" id="A0A150HDW1"/>
<reference evidence="1 2" key="1">
    <citation type="submission" date="2016-01" db="EMBL/GenBank/DDBJ databases">
        <title>Draft genome sequences of Microbacterium laevaniformans LCDC 91-0039 and the type strain of Microbacterium hominis LCDC 84-209.</title>
        <authorList>
            <person name="Bernier A.-M."/>
            <person name="Bernard K."/>
        </authorList>
    </citation>
    <scope>NUCLEOTIDE SEQUENCE [LARGE SCALE GENOMIC DNA]</scope>
    <source>
        <strain evidence="1 2">LCDC 91-0039</strain>
    </source>
</reference>
<name>A0A150HDW1_9MICO</name>
<dbReference type="Proteomes" id="UP000075357">
    <property type="component" value="Unassembled WGS sequence"/>
</dbReference>
<proteinExistence type="predicted"/>
<evidence type="ECO:0000313" key="2">
    <source>
        <dbReference type="Proteomes" id="UP000075357"/>
    </source>
</evidence>
<organism evidence="1 2">
    <name type="scientific">Microbacterium laevaniformans</name>
    <dbReference type="NCBI Taxonomy" id="36807"/>
    <lineage>
        <taxon>Bacteria</taxon>
        <taxon>Bacillati</taxon>
        <taxon>Actinomycetota</taxon>
        <taxon>Actinomycetes</taxon>
        <taxon>Micrococcales</taxon>
        <taxon>Microbacteriaceae</taxon>
        <taxon>Microbacterium</taxon>
    </lineage>
</organism>
<dbReference type="PATRIC" id="fig|36807.3.peg.1722"/>
<dbReference type="RefSeq" id="WP_197461940.1">
    <property type="nucleotide sequence ID" value="NZ_LRAD01000035.1"/>
</dbReference>
<sequence length="67" mass="7770">MAMEQVDFDVVVGEIVERLENRYPTKPKEAVRSAVESAYAHFARARVRDFLPVLIEREAKARLERPI</sequence>
<comment type="caution">
    <text evidence="1">The sequence shown here is derived from an EMBL/GenBank/DDBJ whole genome shotgun (WGS) entry which is preliminary data.</text>
</comment>
<dbReference type="EMBL" id="LRAD01000035">
    <property type="protein sequence ID" value="KXZ60292.1"/>
    <property type="molecule type" value="Genomic_DNA"/>
</dbReference>
<protein>
    <recommendedName>
        <fullName evidence="3">DUF3562 domain-containing protein</fullName>
    </recommendedName>
</protein>
<evidence type="ECO:0000313" key="1">
    <source>
        <dbReference type="EMBL" id="KXZ60292.1"/>
    </source>
</evidence>
<dbReference type="NCBIfam" id="NF046112">
    <property type="entry name" value="MSMEG_6209_Nter"/>
    <property type="match status" value="1"/>
</dbReference>
<keyword evidence="2" id="KW-1185">Reference proteome</keyword>
<accession>A0A150HDW1</accession>